<evidence type="ECO:0000259" key="6">
    <source>
        <dbReference type="PROSITE" id="PS50290"/>
    </source>
</evidence>
<evidence type="ECO:0000259" key="8">
    <source>
        <dbReference type="PROSITE" id="PS51546"/>
    </source>
</evidence>
<dbReference type="InterPro" id="IPR016024">
    <property type="entry name" value="ARM-type_fold"/>
</dbReference>
<sequence>MAELKRSDYIIASPFRRTTWSGLPLAPLPKRIEVKPLSSGITPSPLSLLRKEDLDQVNDKKEPRPTNINVIVDENTVFVAVKDRNGKFYAYAMNTNDIGTSVIETCKSNVYIKGDYALTLPDLQYRVSDEDSRKPLKDLKFIQGCNFHGVVPYFFLVERKAVLQYQSVELVGDYLLQSTMKYDIIQNNFVELCRKFGEEFYKFRRSLAGVCGKEEEALSKFDKYLLEENEYVYCGNEPPIQDLNKRLMMKGFLLEQSMDKTISHMPTDTVENVISSLFTKFTITNKGAFAASEKAEDFVLKVRGLHEFLVPKKRDGTLYTLAEFDYIRRCVLKGEKIELYLKPRKMLHQFLGPLNPNDAKFDGVYNTLLSHNLWEKVETERTSQPQSSIDRNYFITLKKLTNCVYYKPLPQKKTKENKDEPPVQEYQNIVSFRAYVTAALFHGPRQLGKQFTTQVFQVNNGTVNLDIAIEFDLKISVLPKETKLVIGVFQTEEQIGTVVEHEKKEKSRDNPIGTINCKVVDHNSMLLMGSVQCGLWEMASPNFISMCSENVGDKAIYLTFTYPTYEVPIIMDAFNDDSVKSDKDIEKLTADQTKKFKIALESNPLQKLTEDETELIWKLRYTVKKTKPKNLSRVVAAVDLTNVHMVAELHRLIADWPLLDPQTAIEMLDFKFPDQKVRDFALKCLEPMDDAELIMFLPQLVQALKFELHHSSELAFFLLRRALRNKNRIGHQFFWFLKAELHDNRVTERYGLLLEAFVGCCGKYQLELLNEVNFQIALIDIANHVKLLATKDEQKQYLYEQLAKVKLPENQALPIDSRMRFTKPVPNSGNVFSSKKKPLLLILQNLDPAGEDLCVIQKVGDDLRQDILTLQILRIMYSMLKNAELDVRMLPYQCIATGNETGMLELVKNSETYGKIIADDGRRLAVTKSDVLTLWMQKQCSRPESKVSFEQAVDNFVHSCAGYCVATYLLGIGDRHSDNVMLTREGVFFHIDFGHFLGNFKSKFGVKRERTPFKFTTHFADLMGFKDGVESEHFKEFKELCSSALLSLRKQGSLFIYLFRLMLATGIPELRSEDDIEYMKNAFMFEADDQQVKSNFDAKIYECLDAWSQTLNDLIHDIVHYK</sequence>
<dbReference type="FunFam" id="1.10.1070.11:FF:000001">
    <property type="entry name" value="Phosphatidylinositol 4,5-bisphosphate 3-kinase catalytic subunit"/>
    <property type="match status" value="1"/>
</dbReference>
<dbReference type="PROSITE" id="PS50290">
    <property type="entry name" value="PI3_4_KINASE_3"/>
    <property type="match status" value="1"/>
</dbReference>
<feature type="domain" description="PI3K-RBD" evidence="8">
    <location>
        <begin position="244"/>
        <end position="343"/>
    </location>
</feature>
<dbReference type="KEGG" id="eiv:EIN_151380"/>
<dbReference type="GO" id="GO:0005886">
    <property type="term" value="C:plasma membrane"/>
    <property type="evidence" value="ECO:0007669"/>
    <property type="project" value="TreeGrafter"/>
</dbReference>
<dbReference type="InterPro" id="IPR035892">
    <property type="entry name" value="C2_domain_sf"/>
</dbReference>
<reference evidence="10 11" key="1">
    <citation type="submission" date="2012-10" db="EMBL/GenBank/DDBJ databases">
        <authorList>
            <person name="Zafar N."/>
            <person name="Inman J."/>
            <person name="Hall N."/>
            <person name="Lorenzi H."/>
            <person name="Caler E."/>
        </authorList>
    </citation>
    <scope>NUCLEOTIDE SEQUENCE [LARGE SCALE GENOMIC DNA]</scope>
    <source>
        <strain evidence="10 11">IP1</strain>
    </source>
</reference>
<evidence type="ECO:0000256" key="3">
    <source>
        <dbReference type="ARBA" id="ARBA00022777"/>
    </source>
</evidence>
<dbReference type="GeneID" id="14890329"/>
<evidence type="ECO:0000313" key="10">
    <source>
        <dbReference type="EMBL" id="ELP91241.1"/>
    </source>
</evidence>
<dbReference type="InterPro" id="IPR000341">
    <property type="entry name" value="PI3K_Ras-bd_dom"/>
</dbReference>
<dbReference type="GO" id="GO:0016303">
    <property type="term" value="F:1-phosphatidylinositol-3-kinase activity"/>
    <property type="evidence" value="ECO:0007669"/>
    <property type="project" value="TreeGrafter"/>
</dbReference>
<dbReference type="SUPFAM" id="SSF48371">
    <property type="entry name" value="ARM repeat"/>
    <property type="match status" value="1"/>
</dbReference>
<dbReference type="SUPFAM" id="SSF49562">
    <property type="entry name" value="C2 domain (Calcium/lipid-binding domain, CaLB)"/>
    <property type="match status" value="1"/>
</dbReference>
<keyword evidence="1 10" id="KW-0808">Transferase</keyword>
<keyword evidence="11" id="KW-1185">Reference proteome</keyword>
<dbReference type="Gene3D" id="1.10.1070.11">
    <property type="entry name" value="Phosphatidylinositol 3-/4-kinase, catalytic domain"/>
    <property type="match status" value="1"/>
</dbReference>
<dbReference type="PROSITE" id="PS00916">
    <property type="entry name" value="PI3_4_KINASE_2"/>
    <property type="match status" value="1"/>
</dbReference>
<feature type="domain" description="PIK helical" evidence="7">
    <location>
        <begin position="582"/>
        <end position="760"/>
    </location>
</feature>
<dbReference type="GO" id="GO:0048015">
    <property type="term" value="P:phosphatidylinositol-mediated signaling"/>
    <property type="evidence" value="ECO:0007669"/>
    <property type="project" value="TreeGrafter"/>
</dbReference>
<dbReference type="PANTHER" id="PTHR10048:SF14">
    <property type="entry name" value="LD28067P"/>
    <property type="match status" value="1"/>
</dbReference>
<keyword evidence="2" id="KW-0547">Nucleotide-binding</keyword>
<dbReference type="OMA" id="GVFFHID"/>
<feature type="domain" description="C2 PI3K-type" evidence="9">
    <location>
        <begin position="415"/>
        <end position="582"/>
    </location>
</feature>
<dbReference type="PANTHER" id="PTHR10048">
    <property type="entry name" value="PHOSPHATIDYLINOSITOL KINASE"/>
    <property type="match status" value="1"/>
</dbReference>
<dbReference type="SMART" id="SM00146">
    <property type="entry name" value="PI3Kc"/>
    <property type="match status" value="1"/>
</dbReference>
<dbReference type="SUPFAM" id="SSF54236">
    <property type="entry name" value="Ubiquitin-like"/>
    <property type="match status" value="1"/>
</dbReference>
<dbReference type="Gene3D" id="3.30.1010.10">
    <property type="entry name" value="Phosphatidylinositol 3-kinase Catalytic Subunit, Chain A, domain 4"/>
    <property type="match status" value="1"/>
</dbReference>
<dbReference type="Pfam" id="PF00613">
    <property type="entry name" value="PI3Ka"/>
    <property type="match status" value="1"/>
</dbReference>
<name>A0A0A1UEJ1_ENTIV</name>
<dbReference type="PROSITE" id="PS51545">
    <property type="entry name" value="PIK_HELICAL"/>
    <property type="match status" value="1"/>
</dbReference>
<dbReference type="Gene3D" id="1.25.40.70">
    <property type="entry name" value="Phosphatidylinositol 3-kinase, accessory domain (PIK)"/>
    <property type="match status" value="1"/>
</dbReference>
<dbReference type="InterPro" id="IPR000403">
    <property type="entry name" value="PI3/4_kinase_cat_dom"/>
</dbReference>
<dbReference type="PROSITE" id="PS51547">
    <property type="entry name" value="C2_PI3K"/>
    <property type="match status" value="1"/>
</dbReference>
<evidence type="ECO:0000256" key="5">
    <source>
        <dbReference type="PROSITE-ProRule" id="PRU00880"/>
    </source>
</evidence>
<dbReference type="InterPro" id="IPR002420">
    <property type="entry name" value="PI3K-type_C2_dom"/>
</dbReference>
<evidence type="ECO:0000259" key="9">
    <source>
        <dbReference type="PROSITE" id="PS51547"/>
    </source>
</evidence>
<dbReference type="Pfam" id="PF00794">
    <property type="entry name" value="PI3K_rbd"/>
    <property type="match status" value="1"/>
</dbReference>
<dbReference type="GO" id="GO:0046934">
    <property type="term" value="F:1-phosphatidylinositol-4,5-bisphosphate 3-kinase activity"/>
    <property type="evidence" value="ECO:0007669"/>
    <property type="project" value="UniProtKB-EC"/>
</dbReference>
<dbReference type="InterPro" id="IPR029071">
    <property type="entry name" value="Ubiquitin-like_domsf"/>
</dbReference>
<organism evidence="10 11">
    <name type="scientific">Entamoeba invadens IP1</name>
    <dbReference type="NCBI Taxonomy" id="370355"/>
    <lineage>
        <taxon>Eukaryota</taxon>
        <taxon>Amoebozoa</taxon>
        <taxon>Evosea</taxon>
        <taxon>Archamoebae</taxon>
        <taxon>Mastigamoebida</taxon>
        <taxon>Entamoebidae</taxon>
        <taxon>Entamoeba</taxon>
    </lineage>
</organism>
<protein>
    <submittedName>
        <fullName evidence="10">Phosphatidylinositol 3-kinase, putative</fullName>
        <ecNumber evidence="10">2.7.1.153</ecNumber>
    </submittedName>
</protein>
<accession>A0A0A1UEJ1</accession>
<dbReference type="GO" id="GO:0005737">
    <property type="term" value="C:cytoplasm"/>
    <property type="evidence" value="ECO:0007669"/>
    <property type="project" value="TreeGrafter"/>
</dbReference>
<dbReference type="SMART" id="SM00145">
    <property type="entry name" value="PI3Ka"/>
    <property type="match status" value="1"/>
</dbReference>
<evidence type="ECO:0000256" key="2">
    <source>
        <dbReference type="ARBA" id="ARBA00022741"/>
    </source>
</evidence>
<evidence type="ECO:0000256" key="1">
    <source>
        <dbReference type="ARBA" id="ARBA00022679"/>
    </source>
</evidence>
<dbReference type="EMBL" id="KB206474">
    <property type="protein sequence ID" value="ELP91241.1"/>
    <property type="molecule type" value="Genomic_DNA"/>
</dbReference>
<dbReference type="InterPro" id="IPR001263">
    <property type="entry name" value="PI3K_accessory_dom"/>
</dbReference>
<dbReference type="RefSeq" id="XP_004258012.1">
    <property type="nucleotide sequence ID" value="XM_004257964.1"/>
</dbReference>
<feature type="domain" description="PI3K/PI4K catalytic" evidence="6">
    <location>
        <begin position="825"/>
        <end position="1108"/>
    </location>
</feature>
<evidence type="ECO:0000313" key="11">
    <source>
        <dbReference type="Proteomes" id="UP000014680"/>
    </source>
</evidence>
<dbReference type="SMART" id="SM00142">
    <property type="entry name" value="PI3K_C2"/>
    <property type="match status" value="1"/>
</dbReference>
<keyword evidence="4" id="KW-0067">ATP-binding</keyword>
<dbReference type="GO" id="GO:0005942">
    <property type="term" value="C:phosphatidylinositol 3-kinase complex"/>
    <property type="evidence" value="ECO:0007669"/>
    <property type="project" value="TreeGrafter"/>
</dbReference>
<proteinExistence type="inferred from homology"/>
<dbReference type="EC" id="2.7.1.153" evidence="10"/>
<dbReference type="InterPro" id="IPR011009">
    <property type="entry name" value="Kinase-like_dom_sf"/>
</dbReference>
<gene>
    <name evidence="10" type="ORF">EIN_151380</name>
</gene>
<dbReference type="GO" id="GO:0035005">
    <property type="term" value="F:1-phosphatidylinositol-4-phosphate 3-kinase activity"/>
    <property type="evidence" value="ECO:0007669"/>
    <property type="project" value="TreeGrafter"/>
</dbReference>
<evidence type="ECO:0000256" key="4">
    <source>
        <dbReference type="ARBA" id="ARBA00022840"/>
    </source>
</evidence>
<dbReference type="Gene3D" id="3.10.20.90">
    <property type="entry name" value="Phosphatidylinositol 3-kinase Catalytic Subunit, Chain A, domain 1"/>
    <property type="match status" value="1"/>
</dbReference>
<dbReference type="FunFam" id="1.25.40.70:FF:000016">
    <property type="entry name" value="Phosphatidylinositol 3-kinase catalytic subunit gamma, putative"/>
    <property type="match status" value="1"/>
</dbReference>
<dbReference type="GO" id="GO:0043491">
    <property type="term" value="P:phosphatidylinositol 3-kinase/protein kinase B signal transduction"/>
    <property type="evidence" value="ECO:0007669"/>
    <property type="project" value="TreeGrafter"/>
</dbReference>
<dbReference type="InterPro" id="IPR035448">
    <property type="entry name" value="PI3Kc"/>
</dbReference>
<dbReference type="Pfam" id="PF00454">
    <property type="entry name" value="PI3_PI4_kinase"/>
    <property type="match status" value="1"/>
</dbReference>
<dbReference type="SUPFAM" id="SSF56112">
    <property type="entry name" value="Protein kinase-like (PK-like)"/>
    <property type="match status" value="1"/>
</dbReference>
<dbReference type="InterPro" id="IPR018936">
    <property type="entry name" value="PI3/4_kinase_CS"/>
</dbReference>
<evidence type="ECO:0000259" key="7">
    <source>
        <dbReference type="PROSITE" id="PS51545"/>
    </source>
</evidence>
<dbReference type="Pfam" id="PF00792">
    <property type="entry name" value="PI3K_C2"/>
    <property type="match status" value="1"/>
</dbReference>
<dbReference type="GO" id="GO:0005524">
    <property type="term" value="F:ATP binding"/>
    <property type="evidence" value="ECO:0007669"/>
    <property type="project" value="UniProtKB-KW"/>
</dbReference>
<dbReference type="CDD" id="cd00891">
    <property type="entry name" value="PI3Kc"/>
    <property type="match status" value="1"/>
</dbReference>
<dbReference type="Proteomes" id="UP000014680">
    <property type="component" value="Unassembled WGS sequence"/>
</dbReference>
<dbReference type="Gene3D" id="2.60.40.150">
    <property type="entry name" value="C2 domain"/>
    <property type="match status" value="1"/>
</dbReference>
<keyword evidence="3 10" id="KW-0418">Kinase</keyword>
<dbReference type="InterPro" id="IPR015433">
    <property type="entry name" value="PI3/4_kinase"/>
</dbReference>
<dbReference type="InterPro" id="IPR042236">
    <property type="entry name" value="PI3K_accessory_sf"/>
</dbReference>
<dbReference type="GO" id="GO:0016477">
    <property type="term" value="P:cell migration"/>
    <property type="evidence" value="ECO:0007669"/>
    <property type="project" value="TreeGrafter"/>
</dbReference>
<dbReference type="VEuPathDB" id="AmoebaDB:EIN_151380"/>
<dbReference type="OrthoDB" id="67688at2759"/>
<dbReference type="AlphaFoldDB" id="A0A0A1UEJ1"/>
<comment type="similarity">
    <text evidence="5">Belongs to the PI3/PI4-kinase family.</text>
</comment>
<dbReference type="PROSITE" id="PS51546">
    <property type="entry name" value="PI3K_RBD"/>
    <property type="match status" value="1"/>
</dbReference>
<dbReference type="InterPro" id="IPR036940">
    <property type="entry name" value="PI3/4_kinase_cat_sf"/>
</dbReference>